<dbReference type="OrthoDB" id="2911799at2"/>
<comment type="caution">
    <text evidence="1">The sequence shown here is derived from an EMBL/GenBank/DDBJ whole genome shotgun (WGS) entry which is preliminary data.</text>
</comment>
<gene>
    <name evidence="1" type="ORF">FQ154_10505</name>
</gene>
<organism evidence="1 2">
    <name type="scientific">Paeniglutamicibacter gangotriensis</name>
    <dbReference type="NCBI Taxonomy" id="254787"/>
    <lineage>
        <taxon>Bacteria</taxon>
        <taxon>Bacillati</taxon>
        <taxon>Actinomycetota</taxon>
        <taxon>Actinomycetes</taxon>
        <taxon>Micrococcales</taxon>
        <taxon>Micrococcaceae</taxon>
        <taxon>Paeniglutamicibacter</taxon>
    </lineage>
</organism>
<dbReference type="EMBL" id="VOBL01000009">
    <property type="protein sequence ID" value="KAA0976609.1"/>
    <property type="molecule type" value="Genomic_DNA"/>
</dbReference>
<protein>
    <submittedName>
        <fullName evidence="1">DUF2283 domain-containing protein</fullName>
    </submittedName>
</protein>
<evidence type="ECO:0000313" key="1">
    <source>
        <dbReference type="EMBL" id="KAA0976609.1"/>
    </source>
</evidence>
<evidence type="ECO:0000313" key="2">
    <source>
        <dbReference type="Proteomes" id="UP000323856"/>
    </source>
</evidence>
<dbReference type="Pfam" id="PF10049">
    <property type="entry name" value="DUF2283"/>
    <property type="match status" value="1"/>
</dbReference>
<reference evidence="1 2" key="1">
    <citation type="submission" date="2019-07" db="EMBL/GenBank/DDBJ databases">
        <title>Analysis of the biochemical properties, biological activity and biotechnological potential of siderophores and biosurfactants produced by Antarctic psychrotolerant bacteria.</title>
        <authorList>
            <person name="Styczynski M."/>
            <person name="Krucon T."/>
            <person name="Decewicz P."/>
            <person name="Dziewit L."/>
        </authorList>
    </citation>
    <scope>NUCLEOTIDE SEQUENCE [LARGE SCALE GENOMIC DNA]</scope>
    <source>
        <strain evidence="1 2">ANT_H27</strain>
    </source>
</reference>
<dbReference type="InterPro" id="IPR019270">
    <property type="entry name" value="DUF2283"/>
</dbReference>
<proteinExistence type="predicted"/>
<name>A0A5B0EH47_9MICC</name>
<dbReference type="AlphaFoldDB" id="A0A5B0EH47"/>
<sequence>MKITYDKQADAACVMIADHIHDGEAAIQLHSIKTPGGEGEVTLDFDRNGKLLGMEILGPEQVLQPEVLARAELPATDPENSPD</sequence>
<dbReference type="Proteomes" id="UP000323856">
    <property type="component" value="Unassembled WGS sequence"/>
</dbReference>
<accession>A0A5B0EH47</accession>